<accession>A0ACB9FNX1</accession>
<reference evidence="2" key="1">
    <citation type="journal article" date="2022" name="Mol. Ecol. Resour.">
        <title>The genomes of chicory, endive, great burdock and yacon provide insights into Asteraceae palaeo-polyploidization history and plant inulin production.</title>
        <authorList>
            <person name="Fan W."/>
            <person name="Wang S."/>
            <person name="Wang H."/>
            <person name="Wang A."/>
            <person name="Jiang F."/>
            <person name="Liu H."/>
            <person name="Zhao H."/>
            <person name="Xu D."/>
            <person name="Zhang Y."/>
        </authorList>
    </citation>
    <scope>NUCLEOTIDE SEQUENCE [LARGE SCALE GENOMIC DNA]</scope>
    <source>
        <strain evidence="2">cv. Niubang</strain>
    </source>
</reference>
<name>A0ACB9FNX1_ARCLA</name>
<evidence type="ECO:0000313" key="2">
    <source>
        <dbReference type="Proteomes" id="UP001055879"/>
    </source>
</evidence>
<evidence type="ECO:0000313" key="1">
    <source>
        <dbReference type="EMBL" id="KAI3772830.1"/>
    </source>
</evidence>
<proteinExistence type="predicted"/>
<dbReference type="Proteomes" id="UP001055879">
    <property type="component" value="Linkage Group LG01"/>
</dbReference>
<protein>
    <submittedName>
        <fullName evidence="1">Uncharacterized protein</fullName>
    </submittedName>
</protein>
<dbReference type="EMBL" id="CM042047">
    <property type="protein sequence ID" value="KAI3772830.1"/>
    <property type="molecule type" value="Genomic_DNA"/>
</dbReference>
<keyword evidence="2" id="KW-1185">Reference proteome</keyword>
<reference evidence="1 2" key="2">
    <citation type="journal article" date="2022" name="Mol. Ecol. Resour.">
        <title>The genomes of chicory, endive, great burdock and yacon provide insights into Asteraceae paleo-polyploidization history and plant inulin production.</title>
        <authorList>
            <person name="Fan W."/>
            <person name="Wang S."/>
            <person name="Wang H."/>
            <person name="Wang A."/>
            <person name="Jiang F."/>
            <person name="Liu H."/>
            <person name="Zhao H."/>
            <person name="Xu D."/>
            <person name="Zhang Y."/>
        </authorList>
    </citation>
    <scope>NUCLEOTIDE SEQUENCE [LARGE SCALE GENOMIC DNA]</scope>
    <source>
        <strain evidence="2">cv. Niubang</strain>
    </source>
</reference>
<comment type="caution">
    <text evidence="1">The sequence shown here is derived from an EMBL/GenBank/DDBJ whole genome shotgun (WGS) entry which is preliminary data.</text>
</comment>
<sequence length="89" mass="10142">MNTTTTEIVVAAISPSQKIPSLVLHRPCPLVVHRLPLLSGLSEGVVDLLRKRKQRWKKNVSAVEKPEKATVGNHQFDRETKERNDWFNT</sequence>
<organism evidence="1 2">
    <name type="scientific">Arctium lappa</name>
    <name type="common">Greater burdock</name>
    <name type="synonym">Lappa major</name>
    <dbReference type="NCBI Taxonomy" id="4217"/>
    <lineage>
        <taxon>Eukaryota</taxon>
        <taxon>Viridiplantae</taxon>
        <taxon>Streptophyta</taxon>
        <taxon>Embryophyta</taxon>
        <taxon>Tracheophyta</taxon>
        <taxon>Spermatophyta</taxon>
        <taxon>Magnoliopsida</taxon>
        <taxon>eudicotyledons</taxon>
        <taxon>Gunneridae</taxon>
        <taxon>Pentapetalae</taxon>
        <taxon>asterids</taxon>
        <taxon>campanulids</taxon>
        <taxon>Asterales</taxon>
        <taxon>Asteraceae</taxon>
        <taxon>Carduoideae</taxon>
        <taxon>Cardueae</taxon>
        <taxon>Arctiinae</taxon>
        <taxon>Arctium</taxon>
    </lineage>
</organism>
<gene>
    <name evidence="1" type="ORF">L6452_04024</name>
</gene>